<dbReference type="SUPFAM" id="SSF49401">
    <property type="entry name" value="Bacterial adhesins"/>
    <property type="match status" value="1"/>
</dbReference>
<evidence type="ECO:0000259" key="9">
    <source>
        <dbReference type="Pfam" id="PF19407"/>
    </source>
</evidence>
<dbReference type="Gene3D" id="2.60.40.1280">
    <property type="match status" value="1"/>
</dbReference>
<keyword evidence="3" id="KW-0964">Secreted</keyword>
<evidence type="ECO:0008006" key="13">
    <source>
        <dbReference type="Google" id="ProtNLM"/>
    </source>
</evidence>
<feature type="chain" id="PRO_5018090289" description="SdrD B-like protein" evidence="7">
    <location>
        <begin position="38"/>
        <end position="855"/>
    </location>
</feature>
<evidence type="ECO:0000259" key="10">
    <source>
        <dbReference type="Pfam" id="PF25548"/>
    </source>
</evidence>
<evidence type="ECO:0000313" key="12">
    <source>
        <dbReference type="Proteomes" id="UP000280935"/>
    </source>
</evidence>
<dbReference type="InterPro" id="IPR046022">
    <property type="entry name" value="DUF5979"/>
</dbReference>
<organism evidence="11 12">
    <name type="scientific">Arachnia propionica</name>
    <dbReference type="NCBI Taxonomy" id="1750"/>
    <lineage>
        <taxon>Bacteria</taxon>
        <taxon>Bacillati</taxon>
        <taxon>Actinomycetota</taxon>
        <taxon>Actinomycetes</taxon>
        <taxon>Propionibacteriales</taxon>
        <taxon>Propionibacteriaceae</taxon>
        <taxon>Arachnia</taxon>
    </lineage>
</organism>
<comment type="caution">
    <text evidence="11">The sequence shown here is derived from an EMBL/GenBank/DDBJ whole genome shotgun (WGS) entry which is preliminary data.</text>
</comment>
<dbReference type="GO" id="GO:0005975">
    <property type="term" value="P:carbohydrate metabolic process"/>
    <property type="evidence" value="ECO:0007669"/>
    <property type="project" value="UniProtKB-ARBA"/>
</dbReference>
<dbReference type="Pfam" id="PF25548">
    <property type="entry name" value="DUF7926"/>
    <property type="match status" value="1"/>
</dbReference>
<reference evidence="11 12" key="1">
    <citation type="submission" date="2018-11" db="EMBL/GenBank/DDBJ databases">
        <title>Genomes From Bacteria Associated with the Canine Oral Cavity: a Test Case for Automated Genome-Based Taxonomic Assignment.</title>
        <authorList>
            <person name="Coil D.A."/>
            <person name="Jospin G."/>
            <person name="Darling A.E."/>
            <person name="Wallis C."/>
            <person name="Davis I.J."/>
            <person name="Harris S."/>
            <person name="Eisen J.A."/>
            <person name="Holcombe L.J."/>
            <person name="O'Flynn C."/>
        </authorList>
    </citation>
    <scope>NUCLEOTIDE SEQUENCE [LARGE SCALE GENOMIC DNA]</scope>
    <source>
        <strain evidence="11 12">OH2822_COT-296</strain>
    </source>
</reference>
<dbReference type="InterPro" id="IPR013783">
    <property type="entry name" value="Ig-like_fold"/>
</dbReference>
<evidence type="ECO:0000256" key="3">
    <source>
        <dbReference type="ARBA" id="ARBA00022525"/>
    </source>
</evidence>
<feature type="domain" description="DUF5979" evidence="9">
    <location>
        <begin position="549"/>
        <end position="645"/>
    </location>
</feature>
<evidence type="ECO:0000256" key="7">
    <source>
        <dbReference type="SAM" id="SignalP"/>
    </source>
</evidence>
<dbReference type="InterPro" id="IPR057686">
    <property type="entry name" value="DUF7926"/>
</dbReference>
<dbReference type="InterPro" id="IPR033764">
    <property type="entry name" value="Sdr_B"/>
</dbReference>
<evidence type="ECO:0000259" key="8">
    <source>
        <dbReference type="Pfam" id="PF17210"/>
    </source>
</evidence>
<keyword evidence="2" id="KW-0134">Cell wall</keyword>
<feature type="signal peptide" evidence="7">
    <location>
        <begin position="1"/>
        <end position="37"/>
    </location>
</feature>
<dbReference type="PANTHER" id="PTHR23303:SF14">
    <property type="entry name" value="BOS COMPLEX SUBUNIT NOMO1-RELATED"/>
    <property type="match status" value="1"/>
</dbReference>
<sequence length="855" mass="88072">MRLISHARGVRRMVARAAVILGAAAVSLAGVALPAQAADNPHIQFSDASLTKIDASGNPVTDGSNLTLDDGNDRVRFGVSWALPKGAPLNGGDSFTVTLPKELRSLQTTAGGLGTPELTVDLDGDGTPETVVGSCAIETSSFTCTFTEEAAKLVGQGGAFENFSGSIGIQLRAQATTTSEELPFRFSGQPEVMNLDLPGEGGIGAAKPKKPYEFVPAHFAKGARGIGSASTEISFVIGLSTSEASSHSLAFRAKQAGKALTFDGREQTLEFTDTIGSGLKFGDPADWKLFFADSRATDTDAPDVPLASGDGVPTKSDKGTWTLSVKPGPEGPDGQVAKLAITGPFEADANYVLAYKGLPVDGGKLKPGFKYENVLTYDDADVSAKYSRSFAAAFTAEVRMDPAFASFAVTKYVGGPGSSLIAQGTEFTVKASYQLPTVGGAQQTVTSYPGWQAPGTVNAAKTGGEVTLTAKVGEKVTFTGPTAGKPFPAGTVVKLAEVENPAAAPEGYLWESFTFTVKDQEVSTLTLGKGEVTSVDLTNRLKKAPVGTFSIIKKVEGLDGGATAPAEFTFHYVCKDPAATEGDLKVPANGTPVESPEFPSGTECTVTEKLDGTEVAGHRLTPAAPQTVVVSANVDIEIVATNTYTRNLVSIGDFVWLDANRDGKQDDGESPVPGVKVMLVDEQGKTVGETVTDAKGYYGFKDLAAGAGYKLILEAPEGHEWTVKDADSNAADAKDSDVVRDAAKATLGTIEFIAPLEGRNELGADKADDPTLDGGLVKVETPSTPAPSVPAPSTPAPSSPAPSVPAPSAPAPSSPAPSVPAPSAPAPSAPAPSKPATPTKPVMPSVKPGLPKTGR</sequence>
<feature type="domain" description="DUF7926" evidence="10">
    <location>
        <begin position="216"/>
        <end position="401"/>
    </location>
</feature>
<dbReference type="Pfam" id="PF19407">
    <property type="entry name" value="DUF5979"/>
    <property type="match status" value="1"/>
</dbReference>
<feature type="domain" description="SD-repeat containing protein B" evidence="8">
    <location>
        <begin position="650"/>
        <end position="742"/>
    </location>
</feature>
<proteinExistence type="predicted"/>
<evidence type="ECO:0000256" key="4">
    <source>
        <dbReference type="ARBA" id="ARBA00022729"/>
    </source>
</evidence>
<dbReference type="RefSeq" id="WP_125228388.1">
    <property type="nucleotide sequence ID" value="NZ_RQYT01000025.1"/>
</dbReference>
<gene>
    <name evidence="11" type="ORF">EII35_10330</name>
</gene>
<dbReference type="AlphaFoldDB" id="A0A3P1WRW6"/>
<dbReference type="SUPFAM" id="SSF117074">
    <property type="entry name" value="Hypothetical protein PA1324"/>
    <property type="match status" value="1"/>
</dbReference>
<dbReference type="PANTHER" id="PTHR23303">
    <property type="entry name" value="CARBOXYPEPTIDASE REGULATORY REGION-CONTAINING"/>
    <property type="match status" value="1"/>
</dbReference>
<protein>
    <recommendedName>
        <fullName evidence="13">SdrD B-like protein</fullName>
    </recommendedName>
</protein>
<feature type="region of interest" description="Disordered" evidence="6">
    <location>
        <begin position="761"/>
        <end position="855"/>
    </location>
</feature>
<keyword evidence="5" id="KW-0572">Peptidoglycan-anchor</keyword>
<dbReference type="EMBL" id="RQYT01000025">
    <property type="protein sequence ID" value="RRD48991.1"/>
    <property type="molecule type" value="Genomic_DNA"/>
</dbReference>
<feature type="compositionally biased region" description="Pro residues" evidence="6">
    <location>
        <begin position="784"/>
        <end position="835"/>
    </location>
</feature>
<dbReference type="InterPro" id="IPR011252">
    <property type="entry name" value="Fibrogen-bd_dom1"/>
</dbReference>
<evidence type="ECO:0000256" key="6">
    <source>
        <dbReference type="SAM" id="MobiDB-lite"/>
    </source>
</evidence>
<evidence type="ECO:0000256" key="5">
    <source>
        <dbReference type="ARBA" id="ARBA00023088"/>
    </source>
</evidence>
<dbReference type="GO" id="GO:0007155">
    <property type="term" value="P:cell adhesion"/>
    <property type="evidence" value="ECO:0007669"/>
    <property type="project" value="InterPro"/>
</dbReference>
<keyword evidence="4 7" id="KW-0732">Signal</keyword>
<evidence type="ECO:0000256" key="2">
    <source>
        <dbReference type="ARBA" id="ARBA00022512"/>
    </source>
</evidence>
<dbReference type="InterPro" id="IPR051417">
    <property type="entry name" value="SDr/BOS_complex"/>
</dbReference>
<evidence type="ECO:0000256" key="1">
    <source>
        <dbReference type="ARBA" id="ARBA00004191"/>
    </source>
</evidence>
<dbReference type="Proteomes" id="UP000280935">
    <property type="component" value="Unassembled WGS sequence"/>
</dbReference>
<dbReference type="OrthoDB" id="5137684at2"/>
<dbReference type="Pfam" id="PF17210">
    <property type="entry name" value="SdrD_B"/>
    <property type="match status" value="1"/>
</dbReference>
<evidence type="ECO:0000313" key="11">
    <source>
        <dbReference type="EMBL" id="RRD48991.1"/>
    </source>
</evidence>
<accession>A0A3P1WRW6</accession>
<name>A0A3P1WRW6_9ACTN</name>
<dbReference type="InterPro" id="IPR008966">
    <property type="entry name" value="Adhesion_dom_sf"/>
</dbReference>
<dbReference type="Gene3D" id="2.60.40.10">
    <property type="entry name" value="Immunoglobulins"/>
    <property type="match status" value="1"/>
</dbReference>
<comment type="subcellular location">
    <subcellularLocation>
        <location evidence="1">Secreted</location>
        <location evidence="1">Cell wall</location>
    </subcellularLocation>
</comment>